<dbReference type="Proteomes" id="UP000306319">
    <property type="component" value="Unassembled WGS sequence"/>
</dbReference>
<reference evidence="1" key="1">
    <citation type="submission" date="2019-04" db="EMBL/GenBank/DDBJ databases">
        <title>Microbes associate with the intestines of laboratory mice.</title>
        <authorList>
            <person name="Navarre W."/>
            <person name="Wong E."/>
            <person name="Huang K."/>
            <person name="Tropini C."/>
            <person name="Ng K."/>
            <person name="Yu B."/>
        </authorList>
    </citation>
    <scope>NUCLEOTIDE SEQUENCE</scope>
    <source>
        <strain evidence="1">NM04_E33</strain>
    </source>
</reference>
<organism evidence="1 2">
    <name type="scientific">Lepagella muris</name>
    <dbReference type="NCBI Taxonomy" id="3032870"/>
    <lineage>
        <taxon>Bacteria</taxon>
        <taxon>Pseudomonadati</taxon>
        <taxon>Bacteroidota</taxon>
        <taxon>Bacteroidia</taxon>
        <taxon>Bacteroidales</taxon>
        <taxon>Muribaculaceae</taxon>
        <taxon>Lepagella</taxon>
    </lineage>
</organism>
<accession>A0AC61RNJ4</accession>
<proteinExistence type="predicted"/>
<sequence>MKNDITPKRTKVVFGKDSVVIRKYFSGIPGGRTLDCSDYPEDNIYAGHVIIKKADGNYAPMPIKAATEAVGETPASPAGYDTLPTGAKYVGVLYRSISKDKPAASIMTHGIVNPTLTPYPMDSIMDAFTAAVKNISFEQDEEA</sequence>
<dbReference type="EMBL" id="SRYB01000001">
    <property type="protein sequence ID" value="TGY80925.1"/>
    <property type="molecule type" value="Genomic_DNA"/>
</dbReference>
<name>A0AC61RNJ4_9BACT</name>
<protein>
    <submittedName>
        <fullName evidence="1">Uncharacterized protein</fullName>
    </submittedName>
</protein>
<evidence type="ECO:0000313" key="1">
    <source>
        <dbReference type="EMBL" id="TGY80925.1"/>
    </source>
</evidence>
<keyword evidence="2" id="KW-1185">Reference proteome</keyword>
<gene>
    <name evidence="1" type="ORF">E5331_00670</name>
</gene>
<comment type="caution">
    <text evidence="1">The sequence shown here is derived from an EMBL/GenBank/DDBJ whole genome shotgun (WGS) entry which is preliminary data.</text>
</comment>
<evidence type="ECO:0000313" key="2">
    <source>
        <dbReference type="Proteomes" id="UP000306319"/>
    </source>
</evidence>